<evidence type="ECO:0000256" key="2">
    <source>
        <dbReference type="SAM" id="MobiDB-lite"/>
    </source>
</evidence>
<dbReference type="EMBL" id="JBICBT010001015">
    <property type="protein sequence ID" value="KAL3087762.1"/>
    <property type="molecule type" value="Genomic_DNA"/>
</dbReference>
<dbReference type="SUPFAM" id="SSF54928">
    <property type="entry name" value="RNA-binding domain, RBD"/>
    <property type="match status" value="1"/>
</dbReference>
<feature type="region of interest" description="Disordered" evidence="2">
    <location>
        <begin position="51"/>
        <end position="144"/>
    </location>
</feature>
<proteinExistence type="predicted"/>
<feature type="compositionally biased region" description="Basic and acidic residues" evidence="2">
    <location>
        <begin position="410"/>
        <end position="419"/>
    </location>
</feature>
<name>A0ABD2JB15_9BILA</name>
<dbReference type="GO" id="GO:0003723">
    <property type="term" value="F:RNA binding"/>
    <property type="evidence" value="ECO:0007669"/>
    <property type="project" value="UniProtKB-UniRule"/>
</dbReference>
<feature type="compositionally biased region" description="Low complexity" evidence="2">
    <location>
        <begin position="188"/>
        <end position="199"/>
    </location>
</feature>
<feature type="region of interest" description="Disordered" evidence="2">
    <location>
        <begin position="166"/>
        <end position="220"/>
    </location>
</feature>
<dbReference type="Proteomes" id="UP001620626">
    <property type="component" value="Unassembled WGS sequence"/>
</dbReference>
<dbReference type="InterPro" id="IPR035979">
    <property type="entry name" value="RBD_domain_sf"/>
</dbReference>
<keyword evidence="1" id="KW-0694">RNA-binding</keyword>
<feature type="compositionally biased region" description="Polar residues" evidence="2">
    <location>
        <begin position="366"/>
        <end position="382"/>
    </location>
</feature>
<sequence>MDNGWSPEEFGNCDWGGNNRTEEFGNCDWGGNNRTEEFGNCDWGGNNRTEEFGNRNWGGNNNHRSSAEFGNRNWGGNNNHRSSEEFGNRNWGGNNNHRSSEEVGNRNWGGNNSHRSSEEVGNRNWGGNNNHRSSEEVGNCDWGGNNRTEEFGNCDWGGNNRTEEFGNCDWGGNTNNNRSEQFGNRNSGNGTAQRRNANGGNNGGGPFRVPSPAPQQVPVPPPVTPLDFCCPGTEPSPPVRSNIVYVDGIEDYQHSLPLMRIEEIASVFFLHITNVSVLDVKRVLPSVHSNHFAIVELGTVQQAEKAISMLNGITLSTGHKLFVCFSTVPFSFVPSNHALLHLRAEKRRNDPRTVWEEQPVEGELFSANSNDTQRANMTSNWDNGEEDDDHFSSCSSGDEDELFSANSSDTRADDTTPNS</sequence>
<dbReference type="InterPro" id="IPR012677">
    <property type="entry name" value="Nucleotide-bd_a/b_plait_sf"/>
</dbReference>
<evidence type="ECO:0000259" key="3">
    <source>
        <dbReference type="PROSITE" id="PS50102"/>
    </source>
</evidence>
<gene>
    <name evidence="4" type="ORF">niasHT_029526</name>
</gene>
<dbReference type="PROSITE" id="PS50102">
    <property type="entry name" value="RRM"/>
    <property type="match status" value="1"/>
</dbReference>
<dbReference type="InterPro" id="IPR000504">
    <property type="entry name" value="RRM_dom"/>
</dbReference>
<feature type="region of interest" description="Disordered" evidence="2">
    <location>
        <begin position="357"/>
        <end position="419"/>
    </location>
</feature>
<accession>A0ABD2JB15</accession>
<dbReference type="AlphaFoldDB" id="A0ABD2JB15"/>
<keyword evidence="5" id="KW-1185">Reference proteome</keyword>
<feature type="compositionally biased region" description="Polar residues" evidence="2">
    <location>
        <begin position="172"/>
        <end position="187"/>
    </location>
</feature>
<evidence type="ECO:0000256" key="1">
    <source>
        <dbReference type="PROSITE-ProRule" id="PRU00176"/>
    </source>
</evidence>
<comment type="caution">
    <text evidence="4">The sequence shown here is derived from an EMBL/GenBank/DDBJ whole genome shotgun (WGS) entry which is preliminary data.</text>
</comment>
<dbReference type="Gene3D" id="3.30.70.330">
    <property type="match status" value="1"/>
</dbReference>
<protein>
    <recommendedName>
        <fullName evidence="3">RRM domain-containing protein</fullName>
    </recommendedName>
</protein>
<feature type="compositionally biased region" description="Pro residues" evidence="2">
    <location>
        <begin position="209"/>
        <end position="220"/>
    </location>
</feature>
<reference evidence="4 5" key="1">
    <citation type="submission" date="2024-10" db="EMBL/GenBank/DDBJ databases">
        <authorList>
            <person name="Kim D."/>
        </authorList>
    </citation>
    <scope>NUCLEOTIDE SEQUENCE [LARGE SCALE GENOMIC DNA]</scope>
    <source>
        <strain evidence="4">BH-2024</strain>
    </source>
</reference>
<feature type="domain" description="RRM" evidence="3">
    <location>
        <begin position="242"/>
        <end position="328"/>
    </location>
</feature>
<evidence type="ECO:0000313" key="4">
    <source>
        <dbReference type="EMBL" id="KAL3087762.1"/>
    </source>
</evidence>
<organism evidence="4 5">
    <name type="scientific">Heterodera trifolii</name>
    <dbReference type="NCBI Taxonomy" id="157864"/>
    <lineage>
        <taxon>Eukaryota</taxon>
        <taxon>Metazoa</taxon>
        <taxon>Ecdysozoa</taxon>
        <taxon>Nematoda</taxon>
        <taxon>Chromadorea</taxon>
        <taxon>Rhabditida</taxon>
        <taxon>Tylenchina</taxon>
        <taxon>Tylenchomorpha</taxon>
        <taxon>Tylenchoidea</taxon>
        <taxon>Heteroderidae</taxon>
        <taxon>Heteroderinae</taxon>
        <taxon>Heterodera</taxon>
    </lineage>
</organism>
<feature type="compositionally biased region" description="Low complexity" evidence="2">
    <location>
        <begin position="70"/>
        <end position="79"/>
    </location>
</feature>
<evidence type="ECO:0000313" key="5">
    <source>
        <dbReference type="Proteomes" id="UP001620626"/>
    </source>
</evidence>